<organism evidence="1">
    <name type="scientific">Spodoptera frugiperda</name>
    <name type="common">Fall armyworm</name>
    <dbReference type="NCBI Taxonomy" id="7108"/>
    <lineage>
        <taxon>Eukaryota</taxon>
        <taxon>Metazoa</taxon>
        <taxon>Ecdysozoa</taxon>
        <taxon>Arthropoda</taxon>
        <taxon>Hexapoda</taxon>
        <taxon>Insecta</taxon>
        <taxon>Pterygota</taxon>
        <taxon>Neoptera</taxon>
        <taxon>Endopterygota</taxon>
        <taxon>Lepidoptera</taxon>
        <taxon>Glossata</taxon>
        <taxon>Ditrysia</taxon>
        <taxon>Noctuoidea</taxon>
        <taxon>Noctuidae</taxon>
        <taxon>Amphipyrinae</taxon>
        <taxon>Spodoptera</taxon>
    </lineage>
</organism>
<sequence>MTFFALGEARGSVRLLLTKNHPVPTPAFRTGAPVNPLAPDQASTLLGIILGVSWRRHGVRHESFGRFLFLIGHEEMPGCLYCEDNAEDSVEHVFFMKQAGNRADVLPDGRQRTCNASGVSGVHERRRLLTIRYASAHLQAYTINDKSSTTSHSVATPISQDLQ</sequence>
<dbReference type="AlphaFoldDB" id="A0A2H1WX18"/>
<protein>
    <submittedName>
        <fullName evidence="1">SFRICE_036528</fullName>
    </submittedName>
</protein>
<evidence type="ECO:0000313" key="1">
    <source>
        <dbReference type="EMBL" id="SOQ57619.1"/>
    </source>
</evidence>
<name>A0A2H1WX18_SPOFR</name>
<reference evidence="1" key="1">
    <citation type="submission" date="2016-07" db="EMBL/GenBank/DDBJ databases">
        <authorList>
            <person name="Bretaudeau A."/>
        </authorList>
    </citation>
    <scope>NUCLEOTIDE SEQUENCE</scope>
    <source>
        <strain evidence="1">Rice</strain>
        <tissue evidence="1">Whole body</tissue>
    </source>
</reference>
<dbReference type="EMBL" id="ODYU01011709">
    <property type="protein sequence ID" value="SOQ57619.1"/>
    <property type="molecule type" value="Genomic_DNA"/>
</dbReference>
<gene>
    <name evidence="1" type="ORF">SFRICE_036528</name>
</gene>
<proteinExistence type="predicted"/>
<accession>A0A2H1WX18</accession>